<evidence type="ECO:0000256" key="1">
    <source>
        <dbReference type="SAM" id="MobiDB-lite"/>
    </source>
</evidence>
<feature type="compositionally biased region" description="Low complexity" evidence="1">
    <location>
        <begin position="21"/>
        <end position="42"/>
    </location>
</feature>
<feature type="non-terminal residue" evidence="2">
    <location>
        <position position="1"/>
    </location>
</feature>
<dbReference type="Proteomes" id="UP001341840">
    <property type="component" value="Unassembled WGS sequence"/>
</dbReference>
<feature type="compositionally biased region" description="Basic residues" evidence="1">
    <location>
        <begin position="1"/>
        <end position="12"/>
    </location>
</feature>
<dbReference type="EMBL" id="JASCZI010060955">
    <property type="protein sequence ID" value="MED6136975.1"/>
    <property type="molecule type" value="Genomic_DNA"/>
</dbReference>
<accession>A0ABU6SKN1</accession>
<proteinExistence type="predicted"/>
<comment type="caution">
    <text evidence="2">The sequence shown here is derived from an EMBL/GenBank/DDBJ whole genome shotgun (WGS) entry which is preliminary data.</text>
</comment>
<reference evidence="2 3" key="1">
    <citation type="journal article" date="2023" name="Plants (Basel)">
        <title>Bridging the Gap: Combining Genomics and Transcriptomics Approaches to Understand Stylosanthes scabra, an Orphan Legume from the Brazilian Caatinga.</title>
        <authorList>
            <person name="Ferreira-Neto J.R.C."/>
            <person name="da Silva M.D."/>
            <person name="Binneck E."/>
            <person name="de Melo N.F."/>
            <person name="da Silva R.H."/>
            <person name="de Melo A.L.T.M."/>
            <person name="Pandolfi V."/>
            <person name="Bustamante F.O."/>
            <person name="Brasileiro-Vidal A.C."/>
            <person name="Benko-Iseppon A.M."/>
        </authorList>
    </citation>
    <scope>NUCLEOTIDE SEQUENCE [LARGE SCALE GENOMIC DNA]</scope>
    <source>
        <tissue evidence="2">Leaves</tissue>
    </source>
</reference>
<keyword evidence="3" id="KW-1185">Reference proteome</keyword>
<organism evidence="2 3">
    <name type="scientific">Stylosanthes scabra</name>
    <dbReference type="NCBI Taxonomy" id="79078"/>
    <lineage>
        <taxon>Eukaryota</taxon>
        <taxon>Viridiplantae</taxon>
        <taxon>Streptophyta</taxon>
        <taxon>Embryophyta</taxon>
        <taxon>Tracheophyta</taxon>
        <taxon>Spermatophyta</taxon>
        <taxon>Magnoliopsida</taxon>
        <taxon>eudicotyledons</taxon>
        <taxon>Gunneridae</taxon>
        <taxon>Pentapetalae</taxon>
        <taxon>rosids</taxon>
        <taxon>fabids</taxon>
        <taxon>Fabales</taxon>
        <taxon>Fabaceae</taxon>
        <taxon>Papilionoideae</taxon>
        <taxon>50 kb inversion clade</taxon>
        <taxon>dalbergioids sensu lato</taxon>
        <taxon>Dalbergieae</taxon>
        <taxon>Pterocarpus clade</taxon>
        <taxon>Stylosanthes</taxon>
    </lineage>
</organism>
<evidence type="ECO:0000313" key="3">
    <source>
        <dbReference type="Proteomes" id="UP001341840"/>
    </source>
</evidence>
<name>A0ABU6SKN1_9FABA</name>
<sequence>AGHNSRTCKQKKHDIADEEAAATAKAAAGTSQQTGQNQQTQNPGEAAPQVAAPSPTLLHSGSASRPAPVVLVETMNAASPSMRKMFMDFMPTQA</sequence>
<feature type="region of interest" description="Disordered" evidence="1">
    <location>
        <begin position="1"/>
        <end position="67"/>
    </location>
</feature>
<gene>
    <name evidence="2" type="ORF">PIB30_060693</name>
</gene>
<evidence type="ECO:0000313" key="2">
    <source>
        <dbReference type="EMBL" id="MED6136975.1"/>
    </source>
</evidence>
<protein>
    <submittedName>
        <fullName evidence="2">Uncharacterized protein</fullName>
    </submittedName>
</protein>